<dbReference type="PANTHER" id="PTHR34220">
    <property type="entry name" value="SENSOR HISTIDINE KINASE YPDA"/>
    <property type="match status" value="1"/>
</dbReference>
<dbReference type="HOGENOM" id="CLU_000445_28_2_10"/>
<dbReference type="InterPro" id="IPR013783">
    <property type="entry name" value="Ig-like_fold"/>
</dbReference>
<reference evidence="5 6" key="1">
    <citation type="journal article" date="2009" name="Stand. Genomic Sci.">
        <title>Complete genome sequence of Dyadobacter fermentans type strain (NS114).</title>
        <authorList>
            <person name="Lang E."/>
            <person name="Lapidus A."/>
            <person name="Chertkov O."/>
            <person name="Brettin T."/>
            <person name="Detter J.C."/>
            <person name="Han C."/>
            <person name="Copeland A."/>
            <person name="Glavina Del Rio T."/>
            <person name="Nolan M."/>
            <person name="Chen F."/>
            <person name="Lucas S."/>
            <person name="Tice H."/>
            <person name="Cheng J.F."/>
            <person name="Land M."/>
            <person name="Hauser L."/>
            <person name="Chang Y.J."/>
            <person name="Jeffries C.D."/>
            <person name="Kopitz M."/>
            <person name="Bruce D."/>
            <person name="Goodwin L."/>
            <person name="Pitluck S."/>
            <person name="Ovchinnikova G."/>
            <person name="Pati A."/>
            <person name="Ivanova N."/>
            <person name="Mavrommatis K."/>
            <person name="Chen A."/>
            <person name="Palaniappan K."/>
            <person name="Chain P."/>
            <person name="Bristow J."/>
            <person name="Eisen J.A."/>
            <person name="Markowitz V."/>
            <person name="Hugenholtz P."/>
            <person name="Goker M."/>
            <person name="Rohde M."/>
            <person name="Kyrpides N.C."/>
            <person name="Klenk H.P."/>
        </authorList>
    </citation>
    <scope>NUCLEOTIDE SEQUENCE [LARGE SCALE GENOMIC DNA]</scope>
    <source>
        <strain evidence="6">ATCC 700827 / DSM 18053 / CIP 107007 / KCTC 52180 / NS114</strain>
    </source>
</reference>
<dbReference type="Pfam" id="PF07495">
    <property type="entry name" value="Y_Y_Y"/>
    <property type="match status" value="1"/>
</dbReference>
<name>C6VZU4_DYAFD</name>
<proteinExistence type="predicted"/>
<keyword evidence="5" id="KW-0418">Kinase</keyword>
<dbReference type="KEGG" id="dfe:Dfer_2353"/>
<protein>
    <submittedName>
        <fullName evidence="5">Signal transduction histidine kinase, LytS</fullName>
    </submittedName>
</protein>
<keyword evidence="1" id="KW-0812">Transmembrane</keyword>
<dbReference type="InterPro" id="IPR050640">
    <property type="entry name" value="Bact_2-comp_sensor_kinase"/>
</dbReference>
<dbReference type="RefSeq" id="WP_015811822.1">
    <property type="nucleotide sequence ID" value="NC_013037.1"/>
</dbReference>
<dbReference type="STRING" id="471854.Dfer_2353"/>
<feature type="transmembrane region" description="Helical" evidence="1">
    <location>
        <begin position="796"/>
        <end position="814"/>
    </location>
</feature>
<dbReference type="Pfam" id="PF06580">
    <property type="entry name" value="His_kinase"/>
    <property type="match status" value="1"/>
</dbReference>
<dbReference type="InterPro" id="IPR011047">
    <property type="entry name" value="Quinoprotein_ADH-like_sf"/>
</dbReference>
<dbReference type="OrthoDB" id="900814at2"/>
<sequence>MKPGRCWKSLLLCIQLLAGWVHAQDRVFEVNQYDERQGLSSRLVHCMIQDKKGFLWLGTSDGLNRYDGHGFITFRSSADNPKSMAGNYITALAEDLNGNIWVGFYTGGISCYNPVRGQFTNYEMTDVQGRDLSGEEVKMLYIDRQNTVWTSIKGEGLIRLDQAGGKHRQYNIVETATGINQPEYRKAFNIVYRVYEQPGGRFYLLTHTGLYLFNKTSGNLNAIPDPDASGHLVPQNLFISYTVEDDVLWLGSWAGGLAAFNIKTGGWKRYRFDPRILPTTNIISGIHHSGSDTLWLTSIDRGFGYFDKKKEEFVFLAGKQGFPTGSYNGLLADRENNLWLNTENMLVAAFRQSKPFTFVPVNVKKRDHSVFHSITSIIEDDHFKLTATLWADGLQVHNKKTGVTKALGVDTHMDEPLQRVNNIWKDKSGTVWVISRDVIYTFDPVRETLVKIPQPPAWTAEKPSNFFLSIRQDKANTFWIATARNGLFRYDPRNAKYTHYAPSATRPIATRLISAIDTDEYGTLWVAGKNGYLAFYDQKQDAFLPVPVAYKDRKAKSVSSVFCQPGGRLYVGTELGLLLYDISKSEKRPVSLYTGSDGLKGDIVSSMQSDRSGKVWCITQTALCRIDPLTHRISSYGLSDGITKPDIGYGISHLPGGFLAVTANNGYYQFHPFTLLGQKAAKVPVITSFKVYGQEYYYQKELSRNGFVRLEPDENSFSFEFSVLDYKTPDAYQYFYKLEDIDADWVRAGSRRYVGYTNIPGGRYNFRVKAAIHPDDLTQAELTIPFYVETAFYNTWWFRIAVMIFLAGLGFLYYQNQIRSKSRIYGLQSRAATLEKEKAMIMYESLKQQLNPHFLFNSLTSLGSLIWIDQKLATRFLESLGKMYRYILQNRDTELVPLEDEIRFVQMYIDLQQTRFEQSLLVTFDVDQQLLNLKIVPVTLQNLIENAIKHNIITIEDPLKICIYTQQTWLVVENNLQKKNFVQTSNRQGLASLVSLYRYLSQRPVEIEETPNAFKVKIPLI</sequence>
<evidence type="ECO:0000313" key="5">
    <source>
        <dbReference type="EMBL" id="ACT93572.1"/>
    </source>
</evidence>
<evidence type="ECO:0000256" key="1">
    <source>
        <dbReference type="SAM" id="Phobius"/>
    </source>
</evidence>
<dbReference type="GO" id="GO:0000155">
    <property type="term" value="F:phosphorelay sensor kinase activity"/>
    <property type="evidence" value="ECO:0007669"/>
    <property type="project" value="InterPro"/>
</dbReference>
<organism evidence="5 6">
    <name type="scientific">Dyadobacter fermentans (strain ATCC 700827 / DSM 18053 / CIP 107007 / KCTC 52180 / NS114)</name>
    <dbReference type="NCBI Taxonomy" id="471854"/>
    <lineage>
        <taxon>Bacteria</taxon>
        <taxon>Pseudomonadati</taxon>
        <taxon>Bacteroidota</taxon>
        <taxon>Cytophagia</taxon>
        <taxon>Cytophagales</taxon>
        <taxon>Spirosomataceae</taxon>
        <taxon>Dyadobacter</taxon>
    </lineage>
</organism>
<keyword evidence="1" id="KW-0472">Membrane</keyword>
<dbReference type="eggNOG" id="COG3292">
    <property type="taxonomic scope" value="Bacteria"/>
</dbReference>
<dbReference type="SUPFAM" id="SSF50998">
    <property type="entry name" value="Quinoprotein alcohol dehydrogenase-like"/>
    <property type="match status" value="1"/>
</dbReference>
<keyword evidence="2" id="KW-0732">Signal</keyword>
<keyword evidence="1" id="KW-1133">Transmembrane helix</keyword>
<dbReference type="AlphaFoldDB" id="C6VZU4"/>
<feature type="signal peptide" evidence="2">
    <location>
        <begin position="1"/>
        <end position="23"/>
    </location>
</feature>
<dbReference type="EMBL" id="CP001619">
    <property type="protein sequence ID" value="ACT93572.1"/>
    <property type="molecule type" value="Genomic_DNA"/>
</dbReference>
<feature type="domain" description="Two component regulator three Y" evidence="4">
    <location>
        <begin position="725"/>
        <end position="788"/>
    </location>
</feature>
<evidence type="ECO:0000259" key="4">
    <source>
        <dbReference type="Pfam" id="PF07495"/>
    </source>
</evidence>
<dbReference type="SUPFAM" id="SSF63829">
    <property type="entry name" value="Calcium-dependent phosphotriesterase"/>
    <property type="match status" value="2"/>
</dbReference>
<dbReference type="Proteomes" id="UP000002011">
    <property type="component" value="Chromosome"/>
</dbReference>
<dbReference type="InterPro" id="IPR010559">
    <property type="entry name" value="Sig_transdc_His_kin_internal"/>
</dbReference>
<feature type="domain" description="Signal transduction histidine kinase internal region" evidence="3">
    <location>
        <begin position="843"/>
        <end position="919"/>
    </location>
</feature>
<accession>C6VZU4</accession>
<evidence type="ECO:0000256" key="2">
    <source>
        <dbReference type="SAM" id="SignalP"/>
    </source>
</evidence>
<dbReference type="eggNOG" id="COG2972">
    <property type="taxonomic scope" value="Bacteria"/>
</dbReference>
<keyword evidence="6" id="KW-1185">Reference proteome</keyword>
<dbReference type="Gene3D" id="2.130.10.10">
    <property type="entry name" value="YVTN repeat-like/Quinoprotein amine dehydrogenase"/>
    <property type="match status" value="2"/>
</dbReference>
<dbReference type="GO" id="GO:0016020">
    <property type="term" value="C:membrane"/>
    <property type="evidence" value="ECO:0007669"/>
    <property type="project" value="InterPro"/>
</dbReference>
<feature type="chain" id="PRO_5002972304" evidence="2">
    <location>
        <begin position="24"/>
        <end position="1021"/>
    </location>
</feature>
<evidence type="ECO:0000313" key="6">
    <source>
        <dbReference type="Proteomes" id="UP000002011"/>
    </source>
</evidence>
<keyword evidence="5" id="KW-0808">Transferase</keyword>
<dbReference type="PANTHER" id="PTHR34220:SF7">
    <property type="entry name" value="SENSOR HISTIDINE KINASE YPDA"/>
    <property type="match status" value="1"/>
</dbReference>
<dbReference type="InterPro" id="IPR011110">
    <property type="entry name" value="Reg_prop"/>
</dbReference>
<gene>
    <name evidence="5" type="ordered locus">Dfer_2353</name>
</gene>
<dbReference type="Gene3D" id="2.60.40.10">
    <property type="entry name" value="Immunoglobulins"/>
    <property type="match status" value="1"/>
</dbReference>
<dbReference type="Pfam" id="PF07494">
    <property type="entry name" value="Reg_prop"/>
    <property type="match status" value="1"/>
</dbReference>
<dbReference type="InterPro" id="IPR011123">
    <property type="entry name" value="Y_Y_Y"/>
</dbReference>
<dbReference type="InterPro" id="IPR015943">
    <property type="entry name" value="WD40/YVTN_repeat-like_dom_sf"/>
</dbReference>
<evidence type="ECO:0000259" key="3">
    <source>
        <dbReference type="Pfam" id="PF06580"/>
    </source>
</evidence>